<evidence type="ECO:0000313" key="3">
    <source>
        <dbReference type="Proteomes" id="UP000034883"/>
    </source>
</evidence>
<dbReference type="KEGG" id="samy:DB32_004425"/>
<accession>A0A0F6YJQ5</accession>
<dbReference type="EMBL" id="CP011125">
    <property type="protein sequence ID" value="AKF07276.1"/>
    <property type="molecule type" value="Genomic_DNA"/>
</dbReference>
<sequence>MLILLTALAFLSGVAVADRLYPESRAERALAACVVALAIVAGSIHALGWMNVLTAASLAGSVVILSIVPIVITMRRDPRRLAHATREIVMLPVDAMREAWRARSVVVVALPFTLGIFAWTAWLAWLAPSGSWDGVWYHEPMVGFALQNRGFGLVEVPIQLEWVNGYPRTSEHFLLWTTVFGDRRLIDVVPSVMGAISLLAFYVIAARGSSWRMGALGLACVLVTIPAAVLQLRSTYVDLTVLATFLASVHFVTRPSLSARDVWMASLSLGVLGGTKANGLFFVGVLASIGLVGVVAHAIRARSARIVGHAIAGLALTIVLVAPPYWRNFERHGNPIWPLRYHSALLDVTLEGPHDLTNDHWPLAQQLEEMFGAPRPGEDYHDTRRHAYGYSLTFVALPLFVLGLMRMLGAAFAAIGLRRRRELLELTRIGVVLGVCALTLLTSPAYQWGRYALPMPAGALLVVLWLLGGRARRGLGEGALGAMVTLNLITLFWAAPGWDVTVTRALELAQMSPRERAEQPASLNLLPAESSRLRTERIADGDVVAFSDEVSFLANLWNERMSNRVVFVPAPSSTAFLDRLREIDAEWVVVRRGTSEESALRREGSGYEMLAPGQRDEVIYERAR</sequence>
<organism evidence="2 3">
    <name type="scientific">Sandaracinus amylolyticus</name>
    <dbReference type="NCBI Taxonomy" id="927083"/>
    <lineage>
        <taxon>Bacteria</taxon>
        <taxon>Pseudomonadati</taxon>
        <taxon>Myxococcota</taxon>
        <taxon>Polyangia</taxon>
        <taxon>Polyangiales</taxon>
        <taxon>Sandaracinaceae</taxon>
        <taxon>Sandaracinus</taxon>
    </lineage>
</organism>
<reference evidence="2 3" key="1">
    <citation type="submission" date="2015-03" db="EMBL/GenBank/DDBJ databases">
        <title>Genome assembly of Sandaracinus amylolyticus DSM 53668.</title>
        <authorList>
            <person name="Sharma G."/>
            <person name="Subramanian S."/>
        </authorList>
    </citation>
    <scope>NUCLEOTIDE SEQUENCE [LARGE SCALE GENOMIC DNA]</scope>
    <source>
        <strain evidence="2 3">DSM 53668</strain>
    </source>
</reference>
<feature type="transmembrane region" description="Helical" evidence="1">
    <location>
        <begin position="479"/>
        <end position="498"/>
    </location>
</feature>
<feature type="transmembrane region" description="Helical" evidence="1">
    <location>
        <begin position="388"/>
        <end position="414"/>
    </location>
</feature>
<feature type="transmembrane region" description="Helical" evidence="1">
    <location>
        <begin position="213"/>
        <end position="232"/>
    </location>
</feature>
<feature type="transmembrane region" description="Helical" evidence="1">
    <location>
        <begin position="426"/>
        <end position="445"/>
    </location>
</feature>
<dbReference type="Proteomes" id="UP000034883">
    <property type="component" value="Chromosome"/>
</dbReference>
<feature type="transmembrane region" description="Helical" evidence="1">
    <location>
        <begin position="451"/>
        <end position="467"/>
    </location>
</feature>
<keyword evidence="3" id="KW-1185">Reference proteome</keyword>
<keyword evidence="1" id="KW-1133">Transmembrane helix</keyword>
<keyword evidence="1" id="KW-0812">Transmembrane</keyword>
<feature type="transmembrane region" description="Helical" evidence="1">
    <location>
        <begin position="306"/>
        <end position="326"/>
    </location>
</feature>
<feature type="transmembrane region" description="Helical" evidence="1">
    <location>
        <begin position="105"/>
        <end position="127"/>
    </location>
</feature>
<name>A0A0F6YJQ5_9BACT</name>
<proteinExistence type="predicted"/>
<feature type="transmembrane region" description="Helical" evidence="1">
    <location>
        <begin position="52"/>
        <end position="72"/>
    </location>
</feature>
<feature type="transmembrane region" description="Helical" evidence="1">
    <location>
        <begin position="188"/>
        <end position="206"/>
    </location>
</feature>
<feature type="transmembrane region" description="Helical" evidence="1">
    <location>
        <begin position="279"/>
        <end position="299"/>
    </location>
</feature>
<dbReference type="OrthoDB" id="5378994at2"/>
<evidence type="ECO:0000256" key="1">
    <source>
        <dbReference type="SAM" id="Phobius"/>
    </source>
</evidence>
<keyword evidence="1" id="KW-0472">Membrane</keyword>
<evidence type="ECO:0000313" key="2">
    <source>
        <dbReference type="EMBL" id="AKF07276.1"/>
    </source>
</evidence>
<dbReference type="STRING" id="927083.DB32_004425"/>
<protein>
    <submittedName>
        <fullName evidence="2">Nitrate/nitrite transporter</fullName>
    </submittedName>
</protein>
<dbReference type="AlphaFoldDB" id="A0A0F6YJQ5"/>
<gene>
    <name evidence="2" type="ORF">DB32_004425</name>
</gene>